<name>A0A9Q0JS26_9MAGN</name>
<reference evidence="4" key="1">
    <citation type="journal article" date="2023" name="Plant J.">
        <title>The genome of the king protea, Protea cynaroides.</title>
        <authorList>
            <person name="Chang J."/>
            <person name="Duong T.A."/>
            <person name="Schoeman C."/>
            <person name="Ma X."/>
            <person name="Roodt D."/>
            <person name="Barker N."/>
            <person name="Li Z."/>
            <person name="Van de Peer Y."/>
            <person name="Mizrachi E."/>
        </authorList>
    </citation>
    <scope>NUCLEOTIDE SEQUENCE</scope>
    <source>
        <tissue evidence="4">Young leaves</tissue>
    </source>
</reference>
<dbReference type="InterPro" id="IPR000668">
    <property type="entry name" value="Peptidase_C1A_C"/>
</dbReference>
<dbReference type="GO" id="GO:0008234">
    <property type="term" value="F:cysteine-type peptidase activity"/>
    <property type="evidence" value="ECO:0007669"/>
    <property type="project" value="InterPro"/>
</dbReference>
<dbReference type="InterPro" id="IPR013128">
    <property type="entry name" value="Peptidase_C1A"/>
</dbReference>
<sequence>MPCLSAPKQNSVGLHSVSLFRQQQIQTALVDRAVKWGVRQGQTMIKQPKFFTANAPIEWDVWGGTLECFVSSSHRIDLPKNLLDSFPSKEARAHLPPLVTIDSFAILPQAESYIKYAVTMMQPIVVFIDASGPSFQFYSRGIYNGQDCGTNPNHAGLIVGYGSEGGVDYWIVKNSWGLEWGDNGYMKMQRGVGLSGACGLAMNANYPIKNS</sequence>
<dbReference type="PANTHER" id="PTHR12411">
    <property type="entry name" value="CYSTEINE PROTEASE FAMILY C1-RELATED"/>
    <property type="match status" value="1"/>
</dbReference>
<dbReference type="EMBL" id="JAMYWD010000012">
    <property type="protein sequence ID" value="KAJ4950749.1"/>
    <property type="molecule type" value="Genomic_DNA"/>
</dbReference>
<dbReference type="SUPFAM" id="SSF54001">
    <property type="entry name" value="Cysteine proteinases"/>
    <property type="match status" value="1"/>
</dbReference>
<dbReference type="GO" id="GO:0006508">
    <property type="term" value="P:proteolysis"/>
    <property type="evidence" value="ECO:0007669"/>
    <property type="project" value="InterPro"/>
</dbReference>
<dbReference type="InterPro" id="IPR039417">
    <property type="entry name" value="Peptidase_C1A_papain-like"/>
</dbReference>
<comment type="similarity">
    <text evidence="1">Belongs to the peptidase C1 family.</text>
</comment>
<dbReference type="AlphaFoldDB" id="A0A9Q0JS26"/>
<dbReference type="OrthoDB" id="10253408at2759"/>
<dbReference type="Pfam" id="PF00112">
    <property type="entry name" value="Peptidase_C1"/>
    <property type="match status" value="1"/>
</dbReference>
<feature type="domain" description="Peptidase C1A papain C-terminal" evidence="3">
    <location>
        <begin position="25"/>
        <end position="208"/>
    </location>
</feature>
<keyword evidence="5" id="KW-1185">Reference proteome</keyword>
<dbReference type="InterPro" id="IPR038765">
    <property type="entry name" value="Papain-like_cys_pep_sf"/>
</dbReference>
<keyword evidence="2" id="KW-1015">Disulfide bond</keyword>
<dbReference type="CDD" id="cd02248">
    <property type="entry name" value="Peptidase_C1A"/>
    <property type="match status" value="1"/>
</dbReference>
<evidence type="ECO:0000259" key="3">
    <source>
        <dbReference type="SMART" id="SM00645"/>
    </source>
</evidence>
<dbReference type="Gene3D" id="3.90.70.10">
    <property type="entry name" value="Cysteine proteinases"/>
    <property type="match status" value="1"/>
</dbReference>
<evidence type="ECO:0000256" key="2">
    <source>
        <dbReference type="ARBA" id="ARBA00023157"/>
    </source>
</evidence>
<gene>
    <name evidence="4" type="ORF">NE237_027581</name>
</gene>
<dbReference type="SMART" id="SM00645">
    <property type="entry name" value="Pept_C1"/>
    <property type="match status" value="1"/>
</dbReference>
<accession>A0A9Q0JS26</accession>
<evidence type="ECO:0000256" key="1">
    <source>
        <dbReference type="ARBA" id="ARBA00008455"/>
    </source>
</evidence>
<proteinExistence type="inferred from homology"/>
<organism evidence="4 5">
    <name type="scientific">Protea cynaroides</name>
    <dbReference type="NCBI Taxonomy" id="273540"/>
    <lineage>
        <taxon>Eukaryota</taxon>
        <taxon>Viridiplantae</taxon>
        <taxon>Streptophyta</taxon>
        <taxon>Embryophyta</taxon>
        <taxon>Tracheophyta</taxon>
        <taxon>Spermatophyta</taxon>
        <taxon>Magnoliopsida</taxon>
        <taxon>Proteales</taxon>
        <taxon>Proteaceae</taxon>
        <taxon>Protea</taxon>
    </lineage>
</organism>
<comment type="caution">
    <text evidence="4">The sequence shown here is derived from an EMBL/GenBank/DDBJ whole genome shotgun (WGS) entry which is preliminary data.</text>
</comment>
<dbReference type="Proteomes" id="UP001141806">
    <property type="component" value="Unassembled WGS sequence"/>
</dbReference>
<dbReference type="PROSITE" id="PS00640">
    <property type="entry name" value="THIOL_PROTEASE_ASN"/>
    <property type="match status" value="1"/>
</dbReference>
<dbReference type="InterPro" id="IPR025661">
    <property type="entry name" value="Pept_asp_AS"/>
</dbReference>
<evidence type="ECO:0000313" key="5">
    <source>
        <dbReference type="Proteomes" id="UP001141806"/>
    </source>
</evidence>
<evidence type="ECO:0000313" key="4">
    <source>
        <dbReference type="EMBL" id="KAJ4950749.1"/>
    </source>
</evidence>
<protein>
    <recommendedName>
        <fullName evidence="3">Peptidase C1A papain C-terminal domain-containing protein</fullName>
    </recommendedName>
</protein>